<comment type="caution">
    <text evidence="2">The sequence shown here is derived from an EMBL/GenBank/DDBJ whole genome shotgun (WGS) entry which is preliminary data.</text>
</comment>
<dbReference type="PANTHER" id="PTHR46601:SF2">
    <property type="entry name" value="UBIQUITIN-LIKE PROTEASE FAMILY PROFILE DOMAIN-CONTAINING PROTEIN"/>
    <property type="match status" value="1"/>
</dbReference>
<evidence type="ECO:0000256" key="1">
    <source>
        <dbReference type="SAM" id="MobiDB-lite"/>
    </source>
</evidence>
<protein>
    <submittedName>
        <fullName evidence="2">Uncharacterized protein</fullName>
    </submittedName>
</protein>
<name>A0AAN8JXS4_PATCE</name>
<feature type="region of interest" description="Disordered" evidence="1">
    <location>
        <begin position="1"/>
        <end position="47"/>
    </location>
</feature>
<dbReference type="PANTHER" id="PTHR46601">
    <property type="entry name" value="ULP_PROTEASE DOMAIN-CONTAINING PROTEIN"/>
    <property type="match status" value="1"/>
</dbReference>
<gene>
    <name evidence="2" type="ORF">SNE40_006535</name>
</gene>
<dbReference type="AlphaFoldDB" id="A0AAN8JXS4"/>
<evidence type="ECO:0000313" key="2">
    <source>
        <dbReference type="EMBL" id="KAK6183980.1"/>
    </source>
</evidence>
<evidence type="ECO:0000313" key="3">
    <source>
        <dbReference type="Proteomes" id="UP001347796"/>
    </source>
</evidence>
<proteinExistence type="predicted"/>
<dbReference type="EMBL" id="JAZGQO010000006">
    <property type="protein sequence ID" value="KAK6183980.1"/>
    <property type="molecule type" value="Genomic_DNA"/>
</dbReference>
<accession>A0AAN8JXS4</accession>
<feature type="compositionally biased region" description="Basic and acidic residues" evidence="1">
    <location>
        <begin position="23"/>
        <end position="34"/>
    </location>
</feature>
<organism evidence="2 3">
    <name type="scientific">Patella caerulea</name>
    <name type="common">Rayed Mediterranean limpet</name>
    <dbReference type="NCBI Taxonomy" id="87958"/>
    <lineage>
        <taxon>Eukaryota</taxon>
        <taxon>Metazoa</taxon>
        <taxon>Spiralia</taxon>
        <taxon>Lophotrochozoa</taxon>
        <taxon>Mollusca</taxon>
        <taxon>Gastropoda</taxon>
        <taxon>Patellogastropoda</taxon>
        <taxon>Patelloidea</taxon>
        <taxon>Patellidae</taxon>
        <taxon>Patella</taxon>
    </lineage>
</organism>
<keyword evidence="3" id="KW-1185">Reference proteome</keyword>
<dbReference type="Proteomes" id="UP001347796">
    <property type="component" value="Unassembled WGS sequence"/>
</dbReference>
<reference evidence="2 3" key="1">
    <citation type="submission" date="2024-01" db="EMBL/GenBank/DDBJ databases">
        <title>The genome of the rayed Mediterranean limpet Patella caerulea (Linnaeus, 1758).</title>
        <authorList>
            <person name="Anh-Thu Weber A."/>
            <person name="Halstead-Nussloch G."/>
        </authorList>
    </citation>
    <scope>NUCLEOTIDE SEQUENCE [LARGE SCALE GENOMIC DNA]</scope>
    <source>
        <strain evidence="2">AATW-2023a</strain>
        <tissue evidence="2">Whole specimen</tissue>
    </source>
</reference>
<sequence>MAKTAAERQQKRREKLKSSVNRVDYETHKRIDRERKKKARSTMGTKQLSDLRKWNRLAVRNHRMGNANEDIVDGNSTVTGTCYKTMASLGKAKSRVMKALPKSPRKRVSLIKIMACEILDLQACLPRTRDSVPSELEQKVVDFYESDSVLRMMPGKADFISLKDQLGNKYHKQKRHLVTTLTETYKCFLEDNPTATSLIGKSKFSSLRPRWVLLSSQMPQNVCGCKYHNNIVLLLESLHRRYPTVVPLYFQDRFYSPLCL</sequence>